<name>A0ABN3ENL2_9ACTN</name>
<reference evidence="2 3" key="1">
    <citation type="journal article" date="2019" name="Int. J. Syst. Evol. Microbiol.">
        <title>The Global Catalogue of Microorganisms (GCM) 10K type strain sequencing project: providing services to taxonomists for standard genome sequencing and annotation.</title>
        <authorList>
            <consortium name="The Broad Institute Genomics Platform"/>
            <consortium name="The Broad Institute Genome Sequencing Center for Infectious Disease"/>
            <person name="Wu L."/>
            <person name="Ma J."/>
        </authorList>
    </citation>
    <scope>NUCLEOTIDE SEQUENCE [LARGE SCALE GENOMIC DNA]</scope>
    <source>
        <strain evidence="2 3">JCM 7356</strain>
    </source>
</reference>
<dbReference type="Proteomes" id="UP001500305">
    <property type="component" value="Unassembled WGS sequence"/>
</dbReference>
<evidence type="ECO:0000313" key="2">
    <source>
        <dbReference type="EMBL" id="GAA2264114.1"/>
    </source>
</evidence>
<evidence type="ECO:0000313" key="3">
    <source>
        <dbReference type="Proteomes" id="UP001500305"/>
    </source>
</evidence>
<dbReference type="InterPro" id="IPR025968">
    <property type="entry name" value="YwqJ_deaminase"/>
</dbReference>
<sequence>MTNPIVQALEGGAKKLGKALTEDAGKAVRGLYHDTANGAKKVVENTAKTDAEHASALTKILSDGKHEPVHKPHTPGEPPGGSGHPGRNPGGPPGGGFGGGHPGGGAGGGSHPQGRPMDPQPSWHGKSAGEMKHHRLPAVDVTHLDSADRISVLKNESQKLADAAQKTEADTKKAAEDQKNKVKPKPPVPGEDKLVSGCAGSFEHNGIITAATSTTKRAGQTLPKTHPTVKQALDDILKDSQDGKIGPTGIGHGKCAEVSLISDRLHALDPDGTKIKTVEDAKAALSGGNMHSRQINDMKDKAGNLVLGHGAYKEPCGTCTHLLPLLGINAQD</sequence>
<dbReference type="RefSeq" id="WP_344639279.1">
    <property type="nucleotide sequence ID" value="NZ_BAAATR010000030.1"/>
</dbReference>
<protein>
    <recommendedName>
        <fullName evidence="4">YwqJ-like deaminase</fullName>
    </recommendedName>
</protein>
<dbReference type="EMBL" id="BAAATR010000030">
    <property type="protein sequence ID" value="GAA2264114.1"/>
    <property type="molecule type" value="Genomic_DNA"/>
</dbReference>
<proteinExistence type="predicted"/>
<comment type="caution">
    <text evidence="2">The sequence shown here is derived from an EMBL/GenBank/DDBJ whole genome shotgun (WGS) entry which is preliminary data.</text>
</comment>
<feature type="region of interest" description="Disordered" evidence="1">
    <location>
        <begin position="62"/>
        <end position="128"/>
    </location>
</feature>
<gene>
    <name evidence="2" type="ORF">GCM10010430_55920</name>
</gene>
<evidence type="ECO:0000256" key="1">
    <source>
        <dbReference type="SAM" id="MobiDB-lite"/>
    </source>
</evidence>
<feature type="compositionally biased region" description="Gly residues" evidence="1">
    <location>
        <begin position="93"/>
        <end position="111"/>
    </location>
</feature>
<dbReference type="Pfam" id="PF14431">
    <property type="entry name" value="YwqJ-deaminase"/>
    <property type="match status" value="1"/>
</dbReference>
<accession>A0ABN3ENL2</accession>
<feature type="compositionally biased region" description="Basic and acidic residues" evidence="1">
    <location>
        <begin position="165"/>
        <end position="180"/>
    </location>
</feature>
<feature type="region of interest" description="Disordered" evidence="1">
    <location>
        <begin position="161"/>
        <end position="192"/>
    </location>
</feature>
<evidence type="ECO:0008006" key="4">
    <source>
        <dbReference type="Google" id="ProtNLM"/>
    </source>
</evidence>
<organism evidence="2 3">
    <name type="scientific">Kitasatospora cystarginea</name>
    <dbReference type="NCBI Taxonomy" id="58350"/>
    <lineage>
        <taxon>Bacteria</taxon>
        <taxon>Bacillati</taxon>
        <taxon>Actinomycetota</taxon>
        <taxon>Actinomycetes</taxon>
        <taxon>Kitasatosporales</taxon>
        <taxon>Streptomycetaceae</taxon>
        <taxon>Kitasatospora</taxon>
    </lineage>
</organism>
<keyword evidence="3" id="KW-1185">Reference proteome</keyword>